<accession>A0ABX1GA53</accession>
<reference evidence="2 3" key="1">
    <citation type="submission" date="2020-04" db="EMBL/GenBank/DDBJ databases">
        <authorList>
            <person name="Yoon J."/>
        </authorList>
    </citation>
    <scope>NUCLEOTIDE SEQUENCE [LARGE SCALE GENOMIC DNA]</scope>
    <source>
        <strain evidence="2 3">KMU-166</strain>
    </source>
</reference>
<comment type="caution">
    <text evidence="2">The sequence shown here is derived from an EMBL/GenBank/DDBJ whole genome shotgun (WGS) entry which is preliminary data.</text>
</comment>
<evidence type="ECO:0000313" key="3">
    <source>
        <dbReference type="Proteomes" id="UP000765845"/>
    </source>
</evidence>
<name>A0ABX1GA53_9GAMM</name>
<dbReference type="EMBL" id="JAAWWK010000001">
    <property type="protein sequence ID" value="NKI15836.1"/>
    <property type="molecule type" value="Genomic_DNA"/>
</dbReference>
<organism evidence="2 3">
    <name type="scientific">Spongiibacter thalassae</name>
    <dbReference type="NCBI Taxonomy" id="2721624"/>
    <lineage>
        <taxon>Bacteria</taxon>
        <taxon>Pseudomonadati</taxon>
        <taxon>Pseudomonadota</taxon>
        <taxon>Gammaproteobacteria</taxon>
        <taxon>Cellvibrionales</taxon>
        <taxon>Spongiibacteraceae</taxon>
        <taxon>Spongiibacter</taxon>
    </lineage>
</organism>
<dbReference type="Gene3D" id="3.30.70.100">
    <property type="match status" value="1"/>
</dbReference>
<evidence type="ECO:0000313" key="2">
    <source>
        <dbReference type="EMBL" id="NKI15836.1"/>
    </source>
</evidence>
<dbReference type="RefSeq" id="WP_168448394.1">
    <property type="nucleotide sequence ID" value="NZ_JAAWWK010000001.1"/>
</dbReference>
<protein>
    <submittedName>
        <fullName evidence="2">EthD domain-containing protein</fullName>
    </submittedName>
</protein>
<dbReference type="Proteomes" id="UP000765845">
    <property type="component" value="Unassembled WGS sequence"/>
</dbReference>
<keyword evidence="3" id="KW-1185">Reference proteome</keyword>
<feature type="domain" description="EthD" evidence="1">
    <location>
        <begin position="13"/>
        <end position="114"/>
    </location>
</feature>
<sequence length="130" mass="15439">MKLIKLVYCIHRNPSLTRDQFHAYWLDKHAQLVKQYAEFLGAFRYVQSHAINSRAADAMRKQRGIESKSYDGITEFWFRVDKQAAKNASPIDQDKIDHIQQRLIDDERNFIDFSSSSLFITEEHEIYRLD</sequence>
<dbReference type="SUPFAM" id="SSF54909">
    <property type="entry name" value="Dimeric alpha+beta barrel"/>
    <property type="match status" value="1"/>
</dbReference>
<proteinExistence type="predicted"/>
<gene>
    <name evidence="2" type="ORF">HCU74_00235</name>
</gene>
<dbReference type="InterPro" id="IPR011008">
    <property type="entry name" value="Dimeric_a/b-barrel"/>
</dbReference>
<dbReference type="Pfam" id="PF07110">
    <property type="entry name" value="EthD"/>
    <property type="match status" value="1"/>
</dbReference>
<dbReference type="InterPro" id="IPR009799">
    <property type="entry name" value="EthD_dom"/>
</dbReference>
<evidence type="ECO:0000259" key="1">
    <source>
        <dbReference type="Pfam" id="PF07110"/>
    </source>
</evidence>